<organism evidence="2 3">
    <name type="scientific">Trema orientale</name>
    <name type="common">Charcoal tree</name>
    <name type="synonym">Celtis orientalis</name>
    <dbReference type="NCBI Taxonomy" id="63057"/>
    <lineage>
        <taxon>Eukaryota</taxon>
        <taxon>Viridiplantae</taxon>
        <taxon>Streptophyta</taxon>
        <taxon>Embryophyta</taxon>
        <taxon>Tracheophyta</taxon>
        <taxon>Spermatophyta</taxon>
        <taxon>Magnoliopsida</taxon>
        <taxon>eudicotyledons</taxon>
        <taxon>Gunneridae</taxon>
        <taxon>Pentapetalae</taxon>
        <taxon>rosids</taxon>
        <taxon>fabids</taxon>
        <taxon>Rosales</taxon>
        <taxon>Cannabaceae</taxon>
        <taxon>Trema</taxon>
    </lineage>
</organism>
<sequence length="78" mass="8940">MHIENTQDNMEQSSANNSTKKNLNKKKKKNNGKEDASSSKKEQKKSRLDEKTAPCTPRFTYYTRLTENGEDVPMATED</sequence>
<evidence type="ECO:0000256" key="1">
    <source>
        <dbReference type="SAM" id="MobiDB-lite"/>
    </source>
</evidence>
<evidence type="ECO:0000313" key="2">
    <source>
        <dbReference type="EMBL" id="PON78867.1"/>
    </source>
</evidence>
<dbReference type="OrthoDB" id="10536313at2759"/>
<dbReference type="EMBL" id="JXTC01000239">
    <property type="protein sequence ID" value="PON78867.1"/>
    <property type="molecule type" value="Genomic_DNA"/>
</dbReference>
<name>A0A2P5DZZ5_TREOI</name>
<reference evidence="3" key="1">
    <citation type="submission" date="2016-06" db="EMBL/GenBank/DDBJ databases">
        <title>Parallel loss of symbiosis genes in relatives of nitrogen-fixing non-legume Parasponia.</title>
        <authorList>
            <person name="Van Velzen R."/>
            <person name="Holmer R."/>
            <person name="Bu F."/>
            <person name="Rutten L."/>
            <person name="Van Zeijl A."/>
            <person name="Liu W."/>
            <person name="Santuari L."/>
            <person name="Cao Q."/>
            <person name="Sharma T."/>
            <person name="Shen D."/>
            <person name="Roswanjaya Y."/>
            <person name="Wardhani T."/>
            <person name="Kalhor M.S."/>
            <person name="Jansen J."/>
            <person name="Van den Hoogen J."/>
            <person name="Gungor B."/>
            <person name="Hartog M."/>
            <person name="Hontelez J."/>
            <person name="Verver J."/>
            <person name="Yang W.-C."/>
            <person name="Schijlen E."/>
            <person name="Repin R."/>
            <person name="Schilthuizen M."/>
            <person name="Schranz E."/>
            <person name="Heidstra R."/>
            <person name="Miyata K."/>
            <person name="Fedorova E."/>
            <person name="Kohlen W."/>
            <person name="Bisseling T."/>
            <person name="Smit S."/>
            <person name="Geurts R."/>
        </authorList>
    </citation>
    <scope>NUCLEOTIDE SEQUENCE [LARGE SCALE GENOMIC DNA]</scope>
    <source>
        <strain evidence="3">cv. RG33-2</strain>
    </source>
</reference>
<dbReference type="AlphaFoldDB" id="A0A2P5DZZ5"/>
<proteinExistence type="predicted"/>
<accession>A0A2P5DZZ5</accession>
<gene>
    <name evidence="2" type="ORF">TorRG33x02_236950</name>
</gene>
<dbReference type="InParanoid" id="A0A2P5DZZ5"/>
<keyword evidence="3" id="KW-1185">Reference proteome</keyword>
<evidence type="ECO:0000313" key="3">
    <source>
        <dbReference type="Proteomes" id="UP000237000"/>
    </source>
</evidence>
<feature type="compositionally biased region" description="Polar residues" evidence="1">
    <location>
        <begin position="1"/>
        <end position="15"/>
    </location>
</feature>
<feature type="region of interest" description="Disordered" evidence="1">
    <location>
        <begin position="1"/>
        <end position="58"/>
    </location>
</feature>
<feature type="compositionally biased region" description="Basic and acidic residues" evidence="1">
    <location>
        <begin position="31"/>
        <end position="52"/>
    </location>
</feature>
<protein>
    <submittedName>
        <fullName evidence="2">Uncharacterized protein</fullName>
    </submittedName>
</protein>
<dbReference type="Proteomes" id="UP000237000">
    <property type="component" value="Unassembled WGS sequence"/>
</dbReference>
<comment type="caution">
    <text evidence="2">The sequence shown here is derived from an EMBL/GenBank/DDBJ whole genome shotgun (WGS) entry which is preliminary data.</text>
</comment>